<protein>
    <recommendedName>
        <fullName evidence="3">Peptidase M41 domain-containing protein</fullName>
    </recommendedName>
</protein>
<accession>A0A2S5CGB9</accession>
<dbReference type="Proteomes" id="UP000237423">
    <property type="component" value="Unassembled WGS sequence"/>
</dbReference>
<sequence length="228" mass="25796">MNRIQRIKKISRSTYHSERRKVAIHEAGHAAAIYFGNREKKLPPVFFQIVVQTLDSYFQQALFVKQHCQQPVAKIEGGRLIQSLPPAAGGTEKFSTPQLLTYKTAFEADMINLLVGPLAEAKYSAIRDDELLGPRSINAYALTYYGGLSDLTIVNQYLDYLTDSDELRENELNRLFLAAFNFISETPHWLAITALADYILANHANVIDYHEAISVLEAGSRATRYFYC</sequence>
<name>A0A2S5CGB9_9GAMM</name>
<evidence type="ECO:0008006" key="3">
    <source>
        <dbReference type="Google" id="ProtNLM"/>
    </source>
</evidence>
<proteinExistence type="predicted"/>
<dbReference type="EMBL" id="PGFZ01000021">
    <property type="protein sequence ID" value="POZ49851.1"/>
    <property type="molecule type" value="Genomic_DNA"/>
</dbReference>
<evidence type="ECO:0000313" key="2">
    <source>
        <dbReference type="Proteomes" id="UP000237423"/>
    </source>
</evidence>
<organism evidence="1 2">
    <name type="scientific">Methylovulum psychrotolerans</name>
    <dbReference type="NCBI Taxonomy" id="1704499"/>
    <lineage>
        <taxon>Bacteria</taxon>
        <taxon>Pseudomonadati</taxon>
        <taxon>Pseudomonadota</taxon>
        <taxon>Gammaproteobacteria</taxon>
        <taxon>Methylococcales</taxon>
        <taxon>Methylococcaceae</taxon>
        <taxon>Methylovulum</taxon>
    </lineage>
</organism>
<comment type="caution">
    <text evidence="1">The sequence shown here is derived from an EMBL/GenBank/DDBJ whole genome shotgun (WGS) entry which is preliminary data.</text>
</comment>
<reference evidence="1 2" key="1">
    <citation type="submission" date="2017-11" db="EMBL/GenBank/DDBJ databases">
        <title>Draft Genome Sequence of Methylobacter psychrotolerans Sph1T, an Obligate Methanotroph from Low-Temperature Environments.</title>
        <authorList>
            <person name="Oshkin I.Y."/>
            <person name="Miroshnikov K."/>
            <person name="Belova S.E."/>
            <person name="Korzhenkov A."/>
            <person name="Toshchakov S.V."/>
            <person name="Dedysh S.N."/>
        </authorList>
    </citation>
    <scope>NUCLEOTIDE SEQUENCE [LARGE SCALE GENOMIC DNA]</scope>
    <source>
        <strain evidence="1 2">Sph1</strain>
    </source>
</reference>
<evidence type="ECO:0000313" key="1">
    <source>
        <dbReference type="EMBL" id="POZ49851.1"/>
    </source>
</evidence>
<dbReference type="AlphaFoldDB" id="A0A2S5CGB9"/>
<gene>
    <name evidence="1" type="ORF">AADEFJLK_04367</name>
</gene>
<dbReference type="RefSeq" id="WP_103975783.1">
    <property type="nucleotide sequence ID" value="NZ_PGFZ01000021.1"/>
</dbReference>